<keyword evidence="2" id="KW-1185">Reference proteome</keyword>
<accession>A0ABW4ZFE5</accession>
<organism evidence="1 2">
    <name type="scientific">Rubritalea tangerina</name>
    <dbReference type="NCBI Taxonomy" id="430798"/>
    <lineage>
        <taxon>Bacteria</taxon>
        <taxon>Pseudomonadati</taxon>
        <taxon>Verrucomicrobiota</taxon>
        <taxon>Verrucomicrobiia</taxon>
        <taxon>Verrucomicrobiales</taxon>
        <taxon>Rubritaleaceae</taxon>
        <taxon>Rubritalea</taxon>
    </lineage>
</organism>
<name>A0ABW4ZFE5_9BACT</name>
<dbReference type="RefSeq" id="WP_377088426.1">
    <property type="nucleotide sequence ID" value="NZ_JBHSJL010000014.1"/>
</dbReference>
<evidence type="ECO:0000313" key="1">
    <source>
        <dbReference type="EMBL" id="MFD2160317.1"/>
    </source>
</evidence>
<proteinExistence type="predicted"/>
<dbReference type="Proteomes" id="UP001597389">
    <property type="component" value="Unassembled WGS sequence"/>
</dbReference>
<sequence>MQQEISAEKNAELDAKAAAKEEDAQIWERQNFIIGCDEMARITDDIIVPVFTTLARAIRSSGFKMEVVLMDCESPLDGQLYNVGVRLTFLYQDNEVEISIIADPSDFSFTTDINAADYNFQKELAFHEVVPRTLSLILETEFKEQFPEIAYAPAQNENDETFEAYEPPFRVQYDDGGNVSDVATTQTLLEAANMGSTFAKMFKKEDAISILDAKDSVIC</sequence>
<evidence type="ECO:0000313" key="2">
    <source>
        <dbReference type="Proteomes" id="UP001597389"/>
    </source>
</evidence>
<protein>
    <submittedName>
        <fullName evidence="1">Uncharacterized protein</fullName>
    </submittedName>
</protein>
<gene>
    <name evidence="1" type="ORF">ACFSW8_15545</name>
</gene>
<dbReference type="EMBL" id="JBHUJB010000076">
    <property type="protein sequence ID" value="MFD2160317.1"/>
    <property type="molecule type" value="Genomic_DNA"/>
</dbReference>
<comment type="caution">
    <text evidence="1">The sequence shown here is derived from an EMBL/GenBank/DDBJ whole genome shotgun (WGS) entry which is preliminary data.</text>
</comment>
<reference evidence="2" key="1">
    <citation type="journal article" date="2019" name="Int. J. Syst. Evol. Microbiol.">
        <title>The Global Catalogue of Microorganisms (GCM) 10K type strain sequencing project: providing services to taxonomists for standard genome sequencing and annotation.</title>
        <authorList>
            <consortium name="The Broad Institute Genomics Platform"/>
            <consortium name="The Broad Institute Genome Sequencing Center for Infectious Disease"/>
            <person name="Wu L."/>
            <person name="Ma J."/>
        </authorList>
    </citation>
    <scope>NUCLEOTIDE SEQUENCE [LARGE SCALE GENOMIC DNA]</scope>
    <source>
        <strain evidence="2">CCUG 57942</strain>
    </source>
</reference>